<protein>
    <submittedName>
        <fullName evidence="2">Uncharacterized protein</fullName>
    </submittedName>
</protein>
<evidence type="ECO:0000256" key="1">
    <source>
        <dbReference type="SAM" id="Phobius"/>
    </source>
</evidence>
<organism evidence="2">
    <name type="scientific">hydrothermal vent metagenome</name>
    <dbReference type="NCBI Taxonomy" id="652676"/>
    <lineage>
        <taxon>unclassified sequences</taxon>
        <taxon>metagenomes</taxon>
        <taxon>ecological metagenomes</taxon>
    </lineage>
</organism>
<reference evidence="2" key="1">
    <citation type="submission" date="2018-06" db="EMBL/GenBank/DDBJ databases">
        <authorList>
            <person name="Zhirakovskaya E."/>
        </authorList>
    </citation>
    <scope>NUCLEOTIDE SEQUENCE</scope>
</reference>
<keyword evidence="1" id="KW-0812">Transmembrane</keyword>
<keyword evidence="1" id="KW-0472">Membrane</keyword>
<sequence length="278" mass="31647">MKNLEKVEAYFNNELSDSEKNDFLNEIESNTELKQEYNFQKEVIDGIKEARKAELKAMLDAVPIATMSTASTGLYKIIAGGVVTILLGTAAWYYVNSKAVVKQTPESKVVVLTEKLENENKPKTKTKETVSQPTEKQEKQEVIAFENEEQKTKKLQVITPNLPTSEDSMEEQAMAEENLDIPEAIGNTSINLSSKVNVEIKLKKKYDFHYQYSNKGIVLYGDFEEGLFEILELNKENGKKLYLYYKSNYYNIQDKSGEISPLKAVTDKKLKVKLEGLR</sequence>
<evidence type="ECO:0000313" key="2">
    <source>
        <dbReference type="EMBL" id="VAW28920.1"/>
    </source>
</evidence>
<name>A0A3B0UIJ3_9ZZZZ</name>
<feature type="transmembrane region" description="Helical" evidence="1">
    <location>
        <begin position="74"/>
        <end position="95"/>
    </location>
</feature>
<dbReference type="EMBL" id="UOES01000482">
    <property type="protein sequence ID" value="VAW28920.1"/>
    <property type="molecule type" value="Genomic_DNA"/>
</dbReference>
<accession>A0A3B0UIJ3</accession>
<dbReference type="AlphaFoldDB" id="A0A3B0UIJ3"/>
<gene>
    <name evidence="2" type="ORF">MNBD_BACTEROID06-1619</name>
</gene>
<proteinExistence type="predicted"/>
<keyword evidence="1" id="KW-1133">Transmembrane helix</keyword>